<protein>
    <submittedName>
        <fullName evidence="1">Uncharacterized protein</fullName>
    </submittedName>
</protein>
<dbReference type="AlphaFoldDB" id="A0A6I3KV03"/>
<evidence type="ECO:0000313" key="2">
    <source>
        <dbReference type="Proteomes" id="UP000432464"/>
    </source>
</evidence>
<dbReference type="Proteomes" id="UP000432464">
    <property type="component" value="Unassembled WGS sequence"/>
</dbReference>
<evidence type="ECO:0000313" key="1">
    <source>
        <dbReference type="EMBL" id="MTE12688.1"/>
    </source>
</evidence>
<gene>
    <name evidence="1" type="ORF">GLP40_07865</name>
</gene>
<sequence length="80" mass="8892">MFSKKTEPERVTPPSTPCPDCGERRVRVSGCMDMYLVQRNGGRALSDLTALLCLGCGRVFFYADRLDKVRAAMKSTTSWG</sequence>
<dbReference type="RefSeq" id="WP_154787155.1">
    <property type="nucleotide sequence ID" value="NZ_WMBB01000003.1"/>
</dbReference>
<accession>A0A6I3KV03</accession>
<proteinExistence type="predicted"/>
<reference evidence="1 2" key="1">
    <citation type="submission" date="2019-11" db="EMBL/GenBank/DDBJ databases">
        <title>Nocardia sp. nov. CT2-14 isolated from soil.</title>
        <authorList>
            <person name="Kanchanasin P."/>
            <person name="Tanasupawat S."/>
            <person name="Yuki M."/>
            <person name="Kudo T."/>
        </authorList>
    </citation>
    <scope>NUCLEOTIDE SEQUENCE [LARGE SCALE GENOMIC DNA]</scope>
    <source>
        <strain evidence="1 2">CT2-14</strain>
    </source>
</reference>
<name>A0A6I3KV03_9NOCA</name>
<dbReference type="EMBL" id="WMBB01000003">
    <property type="protein sequence ID" value="MTE12688.1"/>
    <property type="molecule type" value="Genomic_DNA"/>
</dbReference>
<keyword evidence="2" id="KW-1185">Reference proteome</keyword>
<organism evidence="1 2">
    <name type="scientific">Nocardia aurantiaca</name>
    <dbReference type="NCBI Taxonomy" id="2675850"/>
    <lineage>
        <taxon>Bacteria</taxon>
        <taxon>Bacillati</taxon>
        <taxon>Actinomycetota</taxon>
        <taxon>Actinomycetes</taxon>
        <taxon>Mycobacteriales</taxon>
        <taxon>Nocardiaceae</taxon>
        <taxon>Nocardia</taxon>
    </lineage>
</organism>
<comment type="caution">
    <text evidence="1">The sequence shown here is derived from an EMBL/GenBank/DDBJ whole genome shotgun (WGS) entry which is preliminary data.</text>
</comment>